<dbReference type="InterPro" id="IPR005162">
    <property type="entry name" value="Retrotrans_gag_dom"/>
</dbReference>
<dbReference type="Pfam" id="PF03732">
    <property type="entry name" value="Retrotrans_gag"/>
    <property type="match status" value="1"/>
</dbReference>
<dbReference type="AlphaFoldDB" id="A0AAW2Q301"/>
<feature type="domain" description="Retrotransposon gag" evidence="1">
    <location>
        <begin position="47"/>
        <end position="121"/>
    </location>
</feature>
<proteinExistence type="predicted"/>
<reference evidence="2" key="2">
    <citation type="journal article" date="2024" name="Plant">
        <title>Genomic evolution and insights into agronomic trait innovations of Sesamum species.</title>
        <authorList>
            <person name="Miao H."/>
            <person name="Wang L."/>
            <person name="Qu L."/>
            <person name="Liu H."/>
            <person name="Sun Y."/>
            <person name="Le M."/>
            <person name="Wang Q."/>
            <person name="Wei S."/>
            <person name="Zheng Y."/>
            <person name="Lin W."/>
            <person name="Duan Y."/>
            <person name="Cao H."/>
            <person name="Xiong S."/>
            <person name="Wang X."/>
            <person name="Wei L."/>
            <person name="Li C."/>
            <person name="Ma Q."/>
            <person name="Ju M."/>
            <person name="Zhao R."/>
            <person name="Li G."/>
            <person name="Mu C."/>
            <person name="Tian Q."/>
            <person name="Mei H."/>
            <person name="Zhang T."/>
            <person name="Gao T."/>
            <person name="Zhang H."/>
        </authorList>
    </citation>
    <scope>NUCLEOTIDE SEQUENCE</scope>
    <source>
        <strain evidence="2">KEN8</strain>
    </source>
</reference>
<gene>
    <name evidence="2" type="ORF">Scaly_1167100</name>
</gene>
<evidence type="ECO:0000259" key="1">
    <source>
        <dbReference type="Pfam" id="PF03732"/>
    </source>
</evidence>
<dbReference type="InterPro" id="IPR021109">
    <property type="entry name" value="Peptidase_aspartic_dom_sf"/>
</dbReference>
<dbReference type="EMBL" id="JACGWM010000007">
    <property type="protein sequence ID" value="KAL0362119.1"/>
    <property type="molecule type" value="Genomic_DNA"/>
</dbReference>
<reference evidence="2" key="1">
    <citation type="submission" date="2020-06" db="EMBL/GenBank/DDBJ databases">
        <authorList>
            <person name="Li T."/>
            <person name="Hu X."/>
            <person name="Zhang T."/>
            <person name="Song X."/>
            <person name="Zhang H."/>
            <person name="Dai N."/>
            <person name="Sheng W."/>
            <person name="Hou X."/>
            <person name="Wei L."/>
        </authorList>
    </citation>
    <scope>NUCLEOTIDE SEQUENCE</scope>
    <source>
        <strain evidence="2">KEN8</strain>
        <tissue evidence="2">Leaf</tissue>
    </source>
</reference>
<dbReference type="PANTHER" id="PTHR15503:SF45">
    <property type="entry name" value="RNA-DIRECTED DNA POLYMERASE HOMOLOG"/>
    <property type="match status" value="1"/>
</dbReference>
<dbReference type="InterPro" id="IPR032567">
    <property type="entry name" value="RTL1-rel"/>
</dbReference>
<comment type="caution">
    <text evidence="2">The sequence shown here is derived from an EMBL/GenBank/DDBJ whole genome shotgun (WGS) entry which is preliminary data.</text>
</comment>
<dbReference type="PANTHER" id="PTHR15503">
    <property type="entry name" value="LDOC1 RELATED"/>
    <property type="match status" value="1"/>
</dbReference>
<organism evidence="2">
    <name type="scientific">Sesamum calycinum</name>
    <dbReference type="NCBI Taxonomy" id="2727403"/>
    <lineage>
        <taxon>Eukaryota</taxon>
        <taxon>Viridiplantae</taxon>
        <taxon>Streptophyta</taxon>
        <taxon>Embryophyta</taxon>
        <taxon>Tracheophyta</taxon>
        <taxon>Spermatophyta</taxon>
        <taxon>Magnoliopsida</taxon>
        <taxon>eudicotyledons</taxon>
        <taxon>Gunneridae</taxon>
        <taxon>Pentapetalae</taxon>
        <taxon>asterids</taxon>
        <taxon>lamiids</taxon>
        <taxon>Lamiales</taxon>
        <taxon>Pedaliaceae</taxon>
        <taxon>Sesamum</taxon>
    </lineage>
</organism>
<protein>
    <recommendedName>
        <fullName evidence="1">Retrotransposon gag domain-containing protein</fullName>
    </recommendedName>
</protein>
<name>A0AAW2Q301_9LAMI</name>
<evidence type="ECO:0000313" key="2">
    <source>
        <dbReference type="EMBL" id="KAL0362119.1"/>
    </source>
</evidence>
<accession>A0AAW2Q301</accession>
<dbReference type="Gene3D" id="2.40.70.10">
    <property type="entry name" value="Acid Proteases"/>
    <property type="match status" value="1"/>
</dbReference>
<sequence>MNLEEKVSSLETEITAYGGARDTKEVENFLFDMEQYFLAANVEDEARKANQVRLDTWALLREAIREQFFPKNVEYNAKRALRKLEHTGSVRDYVKAFSALMLDIRDISEKDKLFTFMEGLKLWGRLELQRQWVAAKKIVPPRAGKTALTLTGSHPEEEAQPRNPRMKGLMFVDVKIHGKPICAIIDTRATHNYFASAKVERLGLVLEKGVGRVKAINSAAQPIVGVAKSVLIKASRPIPSVIKKLLKEFEDVVMPNELARKLPPKRAVDHEIELVPSTKPPARAPYRIS</sequence>